<keyword evidence="3" id="KW-0378">Hydrolase</keyword>
<dbReference type="STRING" id="1448318.A0A319EK60"/>
<dbReference type="InterPro" id="IPR027417">
    <property type="entry name" value="P-loop_NTPase"/>
</dbReference>
<dbReference type="SUPFAM" id="SSF52540">
    <property type="entry name" value="P-loop containing nucleoside triphosphate hydrolases"/>
    <property type="match status" value="1"/>
</dbReference>
<dbReference type="InterPro" id="IPR003593">
    <property type="entry name" value="AAA+_ATPase"/>
</dbReference>
<reference evidence="3 4" key="1">
    <citation type="submission" date="2018-02" db="EMBL/GenBank/DDBJ databases">
        <title>The genomes of Aspergillus section Nigri reveals drivers in fungal speciation.</title>
        <authorList>
            <consortium name="DOE Joint Genome Institute"/>
            <person name="Vesth T.C."/>
            <person name="Nybo J."/>
            <person name="Theobald S."/>
            <person name="Brandl J."/>
            <person name="Frisvad J.C."/>
            <person name="Nielsen K.F."/>
            <person name="Lyhne E.K."/>
            <person name="Kogle M.E."/>
            <person name="Kuo A."/>
            <person name="Riley R."/>
            <person name="Clum A."/>
            <person name="Nolan M."/>
            <person name="Lipzen A."/>
            <person name="Salamov A."/>
            <person name="Henrissat B."/>
            <person name="Wiebenga A."/>
            <person name="De vries R.P."/>
            <person name="Grigoriev I.V."/>
            <person name="Mortensen U.H."/>
            <person name="Andersen M.R."/>
            <person name="Baker S.E."/>
        </authorList>
    </citation>
    <scope>NUCLEOTIDE SEQUENCE [LARGE SCALE GENOMIC DNA]</scope>
    <source>
        <strain evidence="3 4">CBS 121057</strain>
    </source>
</reference>
<dbReference type="VEuPathDB" id="FungiDB:BO78DRAFT_426227"/>
<sequence length="772" mass="87612">MGDSTGSVEVQSLERRYIGLLEQRIAQLEKLVASNATPEVKESETPTPTPESDKKEDKPSEVPAPNTATETKDTNGKEGEEVVKKEEETTEGNPRIRLLDSRYNEEKGIFEDVPSNLPPTNKGSEPSLPYAFTWRRSFDEAKKYTGSNAIISSSGLENLIKSTCRPSSVTSYNSFSDKFDILVWDWEKLEEAASAGDAESPNVDAADLQLLLERVRSTSELESYFQKRDQWAKNAEIPFEYLWTLFPPGEMVYSHVVFDCPQVFIAREYTYEDYRARNGTDKSYFSLTCWSYDWNGETFNRVSATLNIDKYTGAKAINTLKLYPLKNYVDRNGNPSVDELRDSLRKRGEKFRDFCVARKGSQLFYCDGPIISKETGYDLVPNNSNQFDTNSSAGLETLTGPVIVDHRSFIQYAAADDIAPMGDLEITDNVYECTCSECRKSRELKNMMKFNYDDVAAADDFDEDQFIICPARFLGYSMKSKKWVQMPVDCVHEIKQKIRMDAFDKLIMEETSKKLIKSLVANHEKKKKAEDGGKGGNDDWFEGKGGGLVILLHGPPGVGKTSTAESVAQATGKPLFAVSVSDIGLKPDQVESKLAQVFSLASKWEAILLFDEADVFLESRGTDKGDLNRNSLVTVFLRILEYYDGILILTTNRIKTFDVAVQSRVHLAMRYNNMQLDELRQLFLQFINERPKEIADLREMRNWIEEEFDEEVDGRQIRNIVSSARALAKSDDNYGGKLKLAHIKRVLKMTVQFQKHLRDQRVAAQRDRVNDR</sequence>
<evidence type="ECO:0000256" key="1">
    <source>
        <dbReference type="SAM" id="MobiDB-lite"/>
    </source>
</evidence>
<evidence type="ECO:0000313" key="3">
    <source>
        <dbReference type="EMBL" id="PYI10656.1"/>
    </source>
</evidence>
<gene>
    <name evidence="3" type="ORF">BO78DRAFT_426227</name>
</gene>
<proteinExistence type="predicted"/>
<dbReference type="InterPro" id="IPR003959">
    <property type="entry name" value="ATPase_AAA_core"/>
</dbReference>
<dbReference type="CDD" id="cd19481">
    <property type="entry name" value="RecA-like_protease"/>
    <property type="match status" value="1"/>
</dbReference>
<accession>A0A319EK60</accession>
<evidence type="ECO:0000259" key="2">
    <source>
        <dbReference type="SMART" id="SM00382"/>
    </source>
</evidence>
<dbReference type="PANTHER" id="PTHR46411">
    <property type="entry name" value="FAMILY ATPASE, PUTATIVE-RELATED"/>
    <property type="match status" value="1"/>
</dbReference>
<dbReference type="Pfam" id="PF22942">
    <property type="entry name" value="DUF7025"/>
    <property type="match status" value="1"/>
</dbReference>
<dbReference type="Gene3D" id="3.40.50.300">
    <property type="entry name" value="P-loop containing nucleotide triphosphate hydrolases"/>
    <property type="match status" value="1"/>
</dbReference>
<organism evidence="3 4">
    <name type="scientific">Aspergillus sclerotiicarbonarius (strain CBS 121057 / IBT 28362)</name>
    <dbReference type="NCBI Taxonomy" id="1448318"/>
    <lineage>
        <taxon>Eukaryota</taxon>
        <taxon>Fungi</taxon>
        <taxon>Dikarya</taxon>
        <taxon>Ascomycota</taxon>
        <taxon>Pezizomycotina</taxon>
        <taxon>Eurotiomycetes</taxon>
        <taxon>Eurotiomycetidae</taxon>
        <taxon>Eurotiales</taxon>
        <taxon>Aspergillaceae</taxon>
        <taxon>Aspergillus</taxon>
        <taxon>Aspergillus subgen. Circumdati</taxon>
    </lineage>
</organism>
<dbReference type="Proteomes" id="UP000248423">
    <property type="component" value="Unassembled WGS sequence"/>
</dbReference>
<dbReference type="OrthoDB" id="10042665at2759"/>
<protein>
    <submittedName>
        <fullName evidence="3">P-loop containing nucleoside triphosphate hydrolase protein</fullName>
    </submittedName>
</protein>
<feature type="domain" description="AAA+ ATPase" evidence="2">
    <location>
        <begin position="546"/>
        <end position="673"/>
    </location>
</feature>
<feature type="compositionally biased region" description="Basic and acidic residues" evidence="1">
    <location>
        <begin position="51"/>
        <end position="60"/>
    </location>
</feature>
<dbReference type="PANTHER" id="PTHR46411:SF4">
    <property type="entry name" value="AAA+ ATPASE DOMAIN-CONTAINING PROTEIN"/>
    <property type="match status" value="1"/>
</dbReference>
<dbReference type="AlphaFoldDB" id="A0A319EK60"/>
<dbReference type="InterPro" id="IPR054289">
    <property type="entry name" value="DUF7025"/>
</dbReference>
<feature type="compositionally biased region" description="Basic and acidic residues" evidence="1">
    <location>
        <begin position="70"/>
        <end position="87"/>
    </location>
</feature>
<dbReference type="InterPro" id="IPR056599">
    <property type="entry name" value="AAA_lid_fung"/>
</dbReference>
<dbReference type="GO" id="GO:0016887">
    <property type="term" value="F:ATP hydrolysis activity"/>
    <property type="evidence" value="ECO:0007669"/>
    <property type="project" value="InterPro"/>
</dbReference>
<name>A0A319EK60_ASPSB</name>
<dbReference type="Pfam" id="PF23232">
    <property type="entry name" value="AAA_lid_13"/>
    <property type="match status" value="1"/>
</dbReference>
<dbReference type="SMART" id="SM00382">
    <property type="entry name" value="AAA"/>
    <property type="match status" value="1"/>
</dbReference>
<dbReference type="EMBL" id="KZ826320">
    <property type="protein sequence ID" value="PYI10656.1"/>
    <property type="molecule type" value="Genomic_DNA"/>
</dbReference>
<keyword evidence="4" id="KW-1185">Reference proteome</keyword>
<dbReference type="Pfam" id="PF00004">
    <property type="entry name" value="AAA"/>
    <property type="match status" value="1"/>
</dbReference>
<dbReference type="GO" id="GO:0005524">
    <property type="term" value="F:ATP binding"/>
    <property type="evidence" value="ECO:0007669"/>
    <property type="project" value="InterPro"/>
</dbReference>
<evidence type="ECO:0000313" key="4">
    <source>
        <dbReference type="Proteomes" id="UP000248423"/>
    </source>
</evidence>
<feature type="region of interest" description="Disordered" evidence="1">
    <location>
        <begin position="32"/>
        <end position="94"/>
    </location>
</feature>